<keyword evidence="2" id="KW-1185">Reference proteome</keyword>
<gene>
    <name evidence="1" type="ORF">C8N29_10647</name>
</gene>
<comment type="caution">
    <text evidence="1">The sequence shown here is derived from an EMBL/GenBank/DDBJ whole genome shotgun (WGS) entry which is preliminary data.</text>
</comment>
<dbReference type="EMBL" id="QAON01000006">
    <property type="protein sequence ID" value="PTQ89516.1"/>
    <property type="molecule type" value="Genomic_DNA"/>
</dbReference>
<dbReference type="RefSeq" id="WP_107865481.1">
    <property type="nucleotide sequence ID" value="NZ_QAON01000006.1"/>
</dbReference>
<evidence type="ECO:0000313" key="1">
    <source>
        <dbReference type="EMBL" id="PTQ89516.1"/>
    </source>
</evidence>
<accession>A0A2T5IZM4</accession>
<evidence type="ECO:0000313" key="2">
    <source>
        <dbReference type="Proteomes" id="UP000244223"/>
    </source>
</evidence>
<dbReference type="AlphaFoldDB" id="A0A2T5IZM4"/>
<sequence>MAIQYIHNKITDEMGYQVRVKGRTRYFSIKKYGGKRKTLKLAKIAEKEILDEMGLKSSSEKTMVTSMIRNTSGVLGLQVQWRSFRGSENVYPYITGSWRAKDGKAHIFGYSIEKHGLKGAIQLATAKRKAAGLYVMDVDEAVQILQKHVSC</sequence>
<organism evidence="1 2">
    <name type="scientific">Agitococcus lubricus</name>
    <dbReference type="NCBI Taxonomy" id="1077255"/>
    <lineage>
        <taxon>Bacteria</taxon>
        <taxon>Pseudomonadati</taxon>
        <taxon>Pseudomonadota</taxon>
        <taxon>Gammaproteobacteria</taxon>
        <taxon>Moraxellales</taxon>
        <taxon>Moraxellaceae</taxon>
        <taxon>Agitococcus</taxon>
    </lineage>
</organism>
<proteinExistence type="predicted"/>
<name>A0A2T5IZM4_9GAMM</name>
<protein>
    <recommendedName>
        <fullName evidence="3">AP2 domain-containing protein</fullName>
    </recommendedName>
</protein>
<reference evidence="1 2" key="1">
    <citation type="submission" date="2018-04" db="EMBL/GenBank/DDBJ databases">
        <title>Genomic Encyclopedia of Archaeal and Bacterial Type Strains, Phase II (KMG-II): from individual species to whole genera.</title>
        <authorList>
            <person name="Goeker M."/>
        </authorList>
    </citation>
    <scope>NUCLEOTIDE SEQUENCE [LARGE SCALE GENOMIC DNA]</scope>
    <source>
        <strain evidence="1 2">DSM 5822</strain>
    </source>
</reference>
<dbReference type="Proteomes" id="UP000244223">
    <property type="component" value="Unassembled WGS sequence"/>
</dbReference>
<evidence type="ECO:0008006" key="3">
    <source>
        <dbReference type="Google" id="ProtNLM"/>
    </source>
</evidence>
<dbReference type="OrthoDB" id="271450at2"/>